<sequence length="484" mass="52721">MFWFGLCWGFRPDLIPMSSNLVIVKVVIDPPMCFASSSESNAIFFHASCQITLTLEFSSRLNVPATAANLEDLTKALNTNICVDRIGQPRVAHLLLKYQPLIGNFLDGPTVPRSEETPIEPTALYVAQPASDLPQVDHPDLVPTGEVSEMASPVDLFEVIGKKSKGATSSKTKGKTKQGAQPKKSRRAVFEVIAAEETGHREKSRSAPSAEESRPPQAVEEVEIEQVEELVRRPKRARVVDEQTNLPSSSSSVEIWVPKMTVAGDPMITSHTVFDTSDVEFSARVAQALTRAFCLPGDNQAAQGVDTAEARISGLHQHLKDKEAEHDKAMLDSECIRSIGEAREEGKREGKAEGKQLILEEVKDQIQAVYNKSFRDGWKAALKKVDVPAALDLLLRDNTPLPYPKADLRESNKEDTEDEVDENDENEAEEVGDAQGDCAADSTPILIDDPPAPSGPAPIDTVPIPTDDPPAPVDWALACLGSSY</sequence>
<gene>
    <name evidence="2" type="ORF">FSB_LOCUS33999</name>
</gene>
<feature type="compositionally biased region" description="Acidic residues" evidence="1">
    <location>
        <begin position="415"/>
        <end position="432"/>
    </location>
</feature>
<name>A0A2N9GUQ3_FAGSY</name>
<dbReference type="AlphaFoldDB" id="A0A2N9GUQ3"/>
<proteinExistence type="predicted"/>
<feature type="region of interest" description="Disordered" evidence="1">
    <location>
        <begin position="398"/>
        <end position="470"/>
    </location>
</feature>
<protein>
    <submittedName>
        <fullName evidence="2">Uncharacterized protein</fullName>
    </submittedName>
</protein>
<feature type="region of interest" description="Disordered" evidence="1">
    <location>
        <begin position="162"/>
        <end position="222"/>
    </location>
</feature>
<evidence type="ECO:0000313" key="2">
    <source>
        <dbReference type="EMBL" id="SPD06117.1"/>
    </source>
</evidence>
<reference evidence="2" key="1">
    <citation type="submission" date="2018-02" db="EMBL/GenBank/DDBJ databases">
        <authorList>
            <person name="Cohen D.B."/>
            <person name="Kent A.D."/>
        </authorList>
    </citation>
    <scope>NUCLEOTIDE SEQUENCE</scope>
</reference>
<feature type="compositionally biased region" description="Low complexity" evidence="1">
    <location>
        <begin position="166"/>
        <end position="182"/>
    </location>
</feature>
<organism evidence="2">
    <name type="scientific">Fagus sylvatica</name>
    <name type="common">Beechnut</name>
    <dbReference type="NCBI Taxonomy" id="28930"/>
    <lineage>
        <taxon>Eukaryota</taxon>
        <taxon>Viridiplantae</taxon>
        <taxon>Streptophyta</taxon>
        <taxon>Embryophyta</taxon>
        <taxon>Tracheophyta</taxon>
        <taxon>Spermatophyta</taxon>
        <taxon>Magnoliopsida</taxon>
        <taxon>eudicotyledons</taxon>
        <taxon>Gunneridae</taxon>
        <taxon>Pentapetalae</taxon>
        <taxon>rosids</taxon>
        <taxon>fabids</taxon>
        <taxon>Fagales</taxon>
        <taxon>Fagaceae</taxon>
        <taxon>Fagus</taxon>
    </lineage>
</organism>
<dbReference type="EMBL" id="OIVN01002746">
    <property type="protein sequence ID" value="SPD06117.1"/>
    <property type="molecule type" value="Genomic_DNA"/>
</dbReference>
<evidence type="ECO:0000256" key="1">
    <source>
        <dbReference type="SAM" id="MobiDB-lite"/>
    </source>
</evidence>
<accession>A0A2N9GUQ3</accession>